<evidence type="ECO:0000256" key="1">
    <source>
        <dbReference type="SAM" id="Phobius"/>
    </source>
</evidence>
<evidence type="ECO:0000313" key="3">
    <source>
        <dbReference type="Proteomes" id="UP000235145"/>
    </source>
</evidence>
<proteinExistence type="predicted"/>
<keyword evidence="1" id="KW-1133">Transmembrane helix</keyword>
<evidence type="ECO:0000313" key="2">
    <source>
        <dbReference type="EMBL" id="KAJ0191369.1"/>
    </source>
</evidence>
<dbReference type="AlphaFoldDB" id="A0A9R1UQA9"/>
<feature type="transmembrane region" description="Helical" evidence="1">
    <location>
        <begin position="49"/>
        <end position="73"/>
    </location>
</feature>
<dbReference type="EMBL" id="NBSK02000008">
    <property type="protein sequence ID" value="KAJ0191369.1"/>
    <property type="molecule type" value="Genomic_DNA"/>
</dbReference>
<keyword evidence="3" id="KW-1185">Reference proteome</keyword>
<dbReference type="Proteomes" id="UP000235145">
    <property type="component" value="Unassembled WGS sequence"/>
</dbReference>
<feature type="transmembrane region" description="Helical" evidence="1">
    <location>
        <begin position="85"/>
        <end position="104"/>
    </location>
</feature>
<sequence length="193" mass="21934">MVKDSAGFTPAQIAAHRGHHHVSLILSNAHRAQNSCWKDKSWIKKIRDIFYALILLSLVFVGTLIFINFVLFASNLVKVTAVVRLWGWTVVILSIAYLLMVIRCSSKDSGYVNMSGGIKNNVDAKDFFVFLFLGTLTIARRKRCLIYLLMRLDKKNVLERVIFVSEKLVICVGYDCNPMVFATDKIRSYIVGR</sequence>
<keyword evidence="1" id="KW-0472">Membrane</keyword>
<comment type="caution">
    <text evidence="2">The sequence shown here is derived from an EMBL/GenBank/DDBJ whole genome shotgun (WGS) entry which is preliminary data.</text>
</comment>
<reference evidence="2 3" key="1">
    <citation type="journal article" date="2017" name="Nat. Commun.">
        <title>Genome assembly with in vitro proximity ligation data and whole-genome triplication in lettuce.</title>
        <authorList>
            <person name="Reyes-Chin-Wo S."/>
            <person name="Wang Z."/>
            <person name="Yang X."/>
            <person name="Kozik A."/>
            <person name="Arikit S."/>
            <person name="Song C."/>
            <person name="Xia L."/>
            <person name="Froenicke L."/>
            <person name="Lavelle D.O."/>
            <person name="Truco M.J."/>
            <person name="Xia R."/>
            <person name="Zhu S."/>
            <person name="Xu C."/>
            <person name="Xu H."/>
            <person name="Xu X."/>
            <person name="Cox K."/>
            <person name="Korf I."/>
            <person name="Meyers B.C."/>
            <person name="Michelmore R.W."/>
        </authorList>
    </citation>
    <scope>NUCLEOTIDE SEQUENCE [LARGE SCALE GENOMIC DNA]</scope>
    <source>
        <strain evidence="3">cv. Salinas</strain>
        <tissue evidence="2">Seedlings</tissue>
    </source>
</reference>
<organism evidence="2 3">
    <name type="scientific">Lactuca sativa</name>
    <name type="common">Garden lettuce</name>
    <dbReference type="NCBI Taxonomy" id="4236"/>
    <lineage>
        <taxon>Eukaryota</taxon>
        <taxon>Viridiplantae</taxon>
        <taxon>Streptophyta</taxon>
        <taxon>Embryophyta</taxon>
        <taxon>Tracheophyta</taxon>
        <taxon>Spermatophyta</taxon>
        <taxon>Magnoliopsida</taxon>
        <taxon>eudicotyledons</taxon>
        <taxon>Gunneridae</taxon>
        <taxon>Pentapetalae</taxon>
        <taxon>asterids</taxon>
        <taxon>campanulids</taxon>
        <taxon>Asterales</taxon>
        <taxon>Asteraceae</taxon>
        <taxon>Cichorioideae</taxon>
        <taxon>Cichorieae</taxon>
        <taxon>Lactucinae</taxon>
        <taxon>Lactuca</taxon>
    </lineage>
</organism>
<protein>
    <submittedName>
        <fullName evidence="2">Uncharacterized protein</fullName>
    </submittedName>
</protein>
<accession>A0A9R1UQA9</accession>
<gene>
    <name evidence="2" type="ORF">LSAT_V11C800438520</name>
</gene>
<keyword evidence="1" id="KW-0812">Transmembrane</keyword>
<name>A0A9R1UQA9_LACSA</name>